<sequence length="230" mass="25817">MPTMTRLRGSSALCYLFLSLFALQSYALHFYMKGGTPKCFVEELPKDTLVVGHYTVTQYEQSTNSFHPDNALGLFITVDETFDNNHRIVSQKGAGKGRFTFSAADSGEHRLCFAPTNWHSAGSYVVGGQEVGTIKIELDMAIGETSAIESTDKGTMEDLVSKVKDLNGRLNDIRREQVFQREREAEFRDQSEATNAKIVRYTLIQLAVLGVTCAWQLSHLRSFFIKQKLT</sequence>
<name>A0A0D2ADS3_9PEZI</name>
<dbReference type="SMART" id="SM01190">
    <property type="entry name" value="EMP24_GP25L"/>
    <property type="match status" value="1"/>
</dbReference>
<dbReference type="Proteomes" id="UP000053259">
    <property type="component" value="Unassembled WGS sequence"/>
</dbReference>
<evidence type="ECO:0000256" key="3">
    <source>
        <dbReference type="ARBA" id="ARBA00022692"/>
    </source>
</evidence>
<feature type="chain" id="PRO_5002238272" description="GOLD domain-containing protein" evidence="8">
    <location>
        <begin position="28"/>
        <end position="230"/>
    </location>
</feature>
<evidence type="ECO:0000256" key="7">
    <source>
        <dbReference type="RuleBase" id="RU003827"/>
    </source>
</evidence>
<keyword evidence="5" id="KW-1133">Transmembrane helix</keyword>
<protein>
    <recommendedName>
        <fullName evidence="9">GOLD domain-containing protein</fullName>
    </recommendedName>
</protein>
<dbReference type="PROSITE" id="PS50866">
    <property type="entry name" value="GOLD"/>
    <property type="match status" value="1"/>
</dbReference>
<evidence type="ECO:0000259" key="9">
    <source>
        <dbReference type="PROSITE" id="PS50866"/>
    </source>
</evidence>
<comment type="subcellular location">
    <subcellularLocation>
        <location evidence="1 7">Membrane</location>
        <topology evidence="1 7">Single-pass type I membrane protein</topology>
    </subcellularLocation>
</comment>
<proteinExistence type="inferred from homology"/>
<evidence type="ECO:0000313" key="10">
    <source>
        <dbReference type="EMBL" id="KIW05148.1"/>
    </source>
</evidence>
<dbReference type="GeneID" id="27311672"/>
<evidence type="ECO:0000256" key="5">
    <source>
        <dbReference type="ARBA" id="ARBA00022989"/>
    </source>
</evidence>
<comment type="similarity">
    <text evidence="2 7">Belongs to the EMP24/GP25L family.</text>
</comment>
<keyword evidence="6" id="KW-0472">Membrane</keyword>
<gene>
    <name evidence="10" type="ORF">PV09_03699</name>
</gene>
<dbReference type="VEuPathDB" id="FungiDB:PV09_03699"/>
<evidence type="ECO:0000256" key="8">
    <source>
        <dbReference type="SAM" id="SignalP"/>
    </source>
</evidence>
<organism evidence="10 11">
    <name type="scientific">Verruconis gallopava</name>
    <dbReference type="NCBI Taxonomy" id="253628"/>
    <lineage>
        <taxon>Eukaryota</taxon>
        <taxon>Fungi</taxon>
        <taxon>Dikarya</taxon>
        <taxon>Ascomycota</taxon>
        <taxon>Pezizomycotina</taxon>
        <taxon>Dothideomycetes</taxon>
        <taxon>Pleosporomycetidae</taxon>
        <taxon>Venturiales</taxon>
        <taxon>Sympoventuriaceae</taxon>
        <taxon>Verruconis</taxon>
    </lineage>
</organism>
<dbReference type="OrthoDB" id="3427at2759"/>
<dbReference type="EMBL" id="KN847538">
    <property type="protein sequence ID" value="KIW05148.1"/>
    <property type="molecule type" value="Genomic_DNA"/>
</dbReference>
<dbReference type="HOGENOM" id="CLU_066963_2_1_1"/>
<evidence type="ECO:0000256" key="4">
    <source>
        <dbReference type="ARBA" id="ARBA00022729"/>
    </source>
</evidence>
<keyword evidence="3 7" id="KW-0812">Transmembrane</keyword>
<dbReference type="RefSeq" id="XP_016215017.1">
    <property type="nucleotide sequence ID" value="XM_016356928.1"/>
</dbReference>
<evidence type="ECO:0000256" key="6">
    <source>
        <dbReference type="ARBA" id="ARBA00023136"/>
    </source>
</evidence>
<feature type="signal peptide" evidence="8">
    <location>
        <begin position="1"/>
        <end position="27"/>
    </location>
</feature>
<reference evidence="10 11" key="1">
    <citation type="submission" date="2015-01" db="EMBL/GenBank/DDBJ databases">
        <title>The Genome Sequence of Ochroconis gallopava CBS43764.</title>
        <authorList>
            <consortium name="The Broad Institute Genomics Platform"/>
            <person name="Cuomo C."/>
            <person name="de Hoog S."/>
            <person name="Gorbushina A."/>
            <person name="Stielow B."/>
            <person name="Teixiera M."/>
            <person name="Abouelleil A."/>
            <person name="Chapman S.B."/>
            <person name="Priest M."/>
            <person name="Young S.K."/>
            <person name="Wortman J."/>
            <person name="Nusbaum C."/>
            <person name="Birren B."/>
        </authorList>
    </citation>
    <scope>NUCLEOTIDE SEQUENCE [LARGE SCALE GENOMIC DNA]</scope>
    <source>
        <strain evidence="10 11">CBS 43764</strain>
    </source>
</reference>
<evidence type="ECO:0000256" key="2">
    <source>
        <dbReference type="ARBA" id="ARBA00007104"/>
    </source>
</evidence>
<feature type="domain" description="GOLD" evidence="9">
    <location>
        <begin position="37"/>
        <end position="140"/>
    </location>
</feature>
<evidence type="ECO:0000313" key="11">
    <source>
        <dbReference type="Proteomes" id="UP000053259"/>
    </source>
</evidence>
<accession>A0A0D2ADS3</accession>
<dbReference type="InParanoid" id="A0A0D2ADS3"/>
<dbReference type="InterPro" id="IPR009038">
    <property type="entry name" value="GOLD_dom"/>
</dbReference>
<dbReference type="FunCoup" id="A0A0D2ADS3">
    <property type="interactions" value="264"/>
</dbReference>
<dbReference type="PANTHER" id="PTHR22811">
    <property type="entry name" value="TRANSMEMBRANE EMP24 DOMAIN-CONTAINING PROTEIN"/>
    <property type="match status" value="1"/>
</dbReference>
<dbReference type="AlphaFoldDB" id="A0A0D2ADS3"/>
<dbReference type="STRING" id="253628.A0A0D2ADS3"/>
<keyword evidence="4 8" id="KW-0732">Signal</keyword>
<dbReference type="GO" id="GO:0016020">
    <property type="term" value="C:membrane"/>
    <property type="evidence" value="ECO:0007669"/>
    <property type="project" value="UniProtKB-SubCell"/>
</dbReference>
<evidence type="ECO:0000256" key="1">
    <source>
        <dbReference type="ARBA" id="ARBA00004479"/>
    </source>
</evidence>
<dbReference type="InterPro" id="IPR015720">
    <property type="entry name" value="Emp24-like"/>
</dbReference>
<dbReference type="Pfam" id="PF01105">
    <property type="entry name" value="EMP24_GP25L"/>
    <property type="match status" value="1"/>
</dbReference>
<keyword evidence="11" id="KW-1185">Reference proteome</keyword>